<organism evidence="2 3">
    <name type="scientific">Drosophila navojoa</name>
    <name type="common">Fruit fly</name>
    <dbReference type="NCBI Taxonomy" id="7232"/>
    <lineage>
        <taxon>Eukaryota</taxon>
        <taxon>Metazoa</taxon>
        <taxon>Ecdysozoa</taxon>
        <taxon>Arthropoda</taxon>
        <taxon>Hexapoda</taxon>
        <taxon>Insecta</taxon>
        <taxon>Pterygota</taxon>
        <taxon>Neoptera</taxon>
        <taxon>Endopterygota</taxon>
        <taxon>Diptera</taxon>
        <taxon>Brachycera</taxon>
        <taxon>Muscomorpha</taxon>
        <taxon>Ephydroidea</taxon>
        <taxon>Drosophilidae</taxon>
        <taxon>Drosophila</taxon>
    </lineage>
</organism>
<dbReference type="Proteomes" id="UP000295192">
    <property type="component" value="Unassembled WGS sequence"/>
</dbReference>
<dbReference type="EMBL" id="LSRL02000122">
    <property type="protein sequence ID" value="TDG43994.1"/>
    <property type="molecule type" value="Genomic_DNA"/>
</dbReference>
<protein>
    <submittedName>
        <fullName evidence="2">Uncharacterized protein</fullName>
    </submittedName>
</protein>
<dbReference type="AlphaFoldDB" id="A0A484B5S4"/>
<evidence type="ECO:0000313" key="3">
    <source>
        <dbReference type="Proteomes" id="UP000295192"/>
    </source>
</evidence>
<feature type="compositionally biased region" description="Basic and acidic residues" evidence="1">
    <location>
        <begin position="1"/>
        <end position="15"/>
    </location>
</feature>
<evidence type="ECO:0000313" key="2">
    <source>
        <dbReference type="EMBL" id="TDG43994.1"/>
    </source>
</evidence>
<comment type="caution">
    <text evidence="2">The sequence shown here is derived from an EMBL/GenBank/DDBJ whole genome shotgun (WGS) entry which is preliminary data.</text>
</comment>
<accession>A0A484B5S4</accession>
<sequence length="74" mass="8274">MGDGSDGKDLNEKRATNAGHARRSPDDGKAAKLKFSKTHNGEKQRQLNLKFSFLNAARVIFNEQATTRRRTVCL</sequence>
<name>A0A484B5S4_DRONA</name>
<reference evidence="2 3" key="1">
    <citation type="journal article" date="2019" name="J. Hered.">
        <title>An Improved Genome Assembly for Drosophila navojoa, the Basal Species in the mojavensis Cluster.</title>
        <authorList>
            <person name="Vanderlinde T."/>
            <person name="Dupim E.G."/>
            <person name="Nazario-Yepiz N.O."/>
            <person name="Carvalho A.B."/>
        </authorList>
    </citation>
    <scope>NUCLEOTIDE SEQUENCE [LARGE SCALE GENOMIC DNA]</scope>
    <source>
        <strain evidence="2">Navoj_Jal97</strain>
        <tissue evidence="2">Whole organism</tissue>
    </source>
</reference>
<keyword evidence="3" id="KW-1185">Reference proteome</keyword>
<evidence type="ECO:0000256" key="1">
    <source>
        <dbReference type="SAM" id="MobiDB-lite"/>
    </source>
</evidence>
<proteinExistence type="predicted"/>
<gene>
    <name evidence="2" type="ORF">AWZ03_009586</name>
</gene>
<feature type="region of interest" description="Disordered" evidence="1">
    <location>
        <begin position="1"/>
        <end position="42"/>
    </location>
</feature>